<dbReference type="EMBL" id="JANPWB010000011">
    <property type="protein sequence ID" value="KAJ1126177.1"/>
    <property type="molecule type" value="Genomic_DNA"/>
</dbReference>
<organism evidence="2 3">
    <name type="scientific">Pleurodeles waltl</name>
    <name type="common">Iberian ribbed newt</name>
    <dbReference type="NCBI Taxonomy" id="8319"/>
    <lineage>
        <taxon>Eukaryota</taxon>
        <taxon>Metazoa</taxon>
        <taxon>Chordata</taxon>
        <taxon>Craniata</taxon>
        <taxon>Vertebrata</taxon>
        <taxon>Euteleostomi</taxon>
        <taxon>Amphibia</taxon>
        <taxon>Batrachia</taxon>
        <taxon>Caudata</taxon>
        <taxon>Salamandroidea</taxon>
        <taxon>Salamandridae</taxon>
        <taxon>Pleurodelinae</taxon>
        <taxon>Pleurodeles</taxon>
    </lineage>
</organism>
<feature type="region of interest" description="Disordered" evidence="1">
    <location>
        <begin position="1"/>
        <end position="69"/>
    </location>
</feature>
<feature type="compositionally biased region" description="Pro residues" evidence="1">
    <location>
        <begin position="19"/>
        <end position="28"/>
    </location>
</feature>
<feature type="region of interest" description="Disordered" evidence="1">
    <location>
        <begin position="182"/>
        <end position="260"/>
    </location>
</feature>
<gene>
    <name evidence="2" type="ORF">NDU88_004585</name>
</gene>
<reference evidence="2" key="1">
    <citation type="journal article" date="2022" name="bioRxiv">
        <title>Sequencing and chromosome-scale assembly of the giantPleurodeles waltlgenome.</title>
        <authorList>
            <person name="Brown T."/>
            <person name="Elewa A."/>
            <person name="Iarovenko S."/>
            <person name="Subramanian E."/>
            <person name="Araus A.J."/>
            <person name="Petzold A."/>
            <person name="Susuki M."/>
            <person name="Suzuki K.-i.T."/>
            <person name="Hayashi T."/>
            <person name="Toyoda A."/>
            <person name="Oliveira C."/>
            <person name="Osipova E."/>
            <person name="Leigh N.D."/>
            <person name="Simon A."/>
            <person name="Yun M.H."/>
        </authorList>
    </citation>
    <scope>NUCLEOTIDE SEQUENCE</scope>
    <source>
        <strain evidence="2">20211129_DDA</strain>
        <tissue evidence="2">Liver</tissue>
    </source>
</reference>
<comment type="caution">
    <text evidence="2">The sequence shown here is derived from an EMBL/GenBank/DDBJ whole genome shotgun (WGS) entry which is preliminary data.</text>
</comment>
<feature type="compositionally biased region" description="Polar residues" evidence="1">
    <location>
        <begin position="39"/>
        <end position="54"/>
    </location>
</feature>
<keyword evidence="3" id="KW-1185">Reference proteome</keyword>
<sequence length="260" mass="27377">MRQLYGRTGPPGQSLGPLNQPPRWPDLPAPQAGADRLPATSSVISGKSTSQSLLALTGPAPHQPTDRSGPLACAPRMVPRSSTSSPTYGCSGAFLPSTCVQAADHQLQAPSTSGKLPRQVQTARLAGPALPSSALAPCQGGRFPPLRASQLPRLRFIFKGELAPQTPPPPAAWPLGATTTRLRKATPAAPEPGVQDRHDLGRRSSPAPLPIVRRRPPNPCMPRDEPGETRSSVSSRLPLSPAWPRPPHLAADFLPINSLA</sequence>
<proteinExistence type="predicted"/>
<evidence type="ECO:0000256" key="1">
    <source>
        <dbReference type="SAM" id="MobiDB-lite"/>
    </source>
</evidence>
<evidence type="ECO:0000313" key="2">
    <source>
        <dbReference type="EMBL" id="KAJ1126177.1"/>
    </source>
</evidence>
<protein>
    <submittedName>
        <fullName evidence="2">Uncharacterized protein</fullName>
    </submittedName>
</protein>
<evidence type="ECO:0000313" key="3">
    <source>
        <dbReference type="Proteomes" id="UP001066276"/>
    </source>
</evidence>
<accession>A0AAV7PCY3</accession>
<dbReference type="AlphaFoldDB" id="A0AAV7PCY3"/>
<dbReference type="Proteomes" id="UP001066276">
    <property type="component" value="Chromosome 7"/>
</dbReference>
<name>A0AAV7PCY3_PLEWA</name>
<feature type="compositionally biased region" description="Low complexity" evidence="1">
    <location>
        <begin position="230"/>
        <end position="240"/>
    </location>
</feature>